<feature type="domain" description="HTH tetR-type" evidence="4">
    <location>
        <begin position="17"/>
        <end position="77"/>
    </location>
</feature>
<dbReference type="Gene3D" id="1.10.357.10">
    <property type="entry name" value="Tetracycline Repressor, domain 2"/>
    <property type="match status" value="1"/>
</dbReference>
<organism evidence="5 6">
    <name type="scientific">Pontibacillus litoralis JSM 072002</name>
    <dbReference type="NCBI Taxonomy" id="1385512"/>
    <lineage>
        <taxon>Bacteria</taxon>
        <taxon>Bacillati</taxon>
        <taxon>Bacillota</taxon>
        <taxon>Bacilli</taxon>
        <taxon>Bacillales</taxon>
        <taxon>Bacillaceae</taxon>
        <taxon>Pontibacillus</taxon>
    </lineage>
</organism>
<keyword evidence="2 3" id="KW-0238">DNA-binding</keyword>
<dbReference type="InterPro" id="IPR001647">
    <property type="entry name" value="HTH_TetR"/>
</dbReference>
<dbReference type="Proteomes" id="UP000030401">
    <property type="component" value="Unassembled WGS sequence"/>
</dbReference>
<dbReference type="InterPro" id="IPR050624">
    <property type="entry name" value="HTH-type_Tx_Regulator"/>
</dbReference>
<accession>A0A0A5G9B8</accession>
<dbReference type="PRINTS" id="PR00455">
    <property type="entry name" value="HTHTETR"/>
</dbReference>
<dbReference type="InterPro" id="IPR023772">
    <property type="entry name" value="DNA-bd_HTH_TetR-type_CS"/>
</dbReference>
<evidence type="ECO:0000256" key="2">
    <source>
        <dbReference type="ARBA" id="ARBA00023125"/>
    </source>
</evidence>
<reference evidence="5 6" key="1">
    <citation type="submission" date="2013-08" db="EMBL/GenBank/DDBJ databases">
        <authorList>
            <person name="Huang J."/>
            <person name="Wang G."/>
        </authorList>
    </citation>
    <scope>NUCLEOTIDE SEQUENCE [LARGE SCALE GENOMIC DNA]</scope>
    <source>
        <strain evidence="5 6">JSM 072002</strain>
    </source>
</reference>
<comment type="caution">
    <text evidence="5">The sequence shown here is derived from an EMBL/GenBank/DDBJ whole genome shotgun (WGS) entry which is preliminary data.</text>
</comment>
<keyword evidence="1" id="KW-0678">Repressor</keyword>
<dbReference type="PANTHER" id="PTHR43479:SF11">
    <property type="entry name" value="ACREF_ENVCD OPERON REPRESSOR-RELATED"/>
    <property type="match status" value="1"/>
</dbReference>
<dbReference type="Gene3D" id="1.10.10.60">
    <property type="entry name" value="Homeodomain-like"/>
    <property type="match status" value="1"/>
</dbReference>
<dbReference type="AlphaFoldDB" id="A0A0A5G9B8"/>
<dbReference type="SUPFAM" id="SSF48498">
    <property type="entry name" value="Tetracyclin repressor-like, C-terminal domain"/>
    <property type="match status" value="1"/>
</dbReference>
<dbReference type="SUPFAM" id="SSF46689">
    <property type="entry name" value="Homeodomain-like"/>
    <property type="match status" value="1"/>
</dbReference>
<keyword evidence="6" id="KW-1185">Reference proteome</keyword>
<dbReference type="EMBL" id="AVPG01000005">
    <property type="protein sequence ID" value="KGX87773.1"/>
    <property type="molecule type" value="Genomic_DNA"/>
</dbReference>
<name>A0A0A5G9B8_9BACI</name>
<evidence type="ECO:0000256" key="3">
    <source>
        <dbReference type="PROSITE-ProRule" id="PRU00335"/>
    </source>
</evidence>
<evidence type="ECO:0000259" key="4">
    <source>
        <dbReference type="PROSITE" id="PS50977"/>
    </source>
</evidence>
<evidence type="ECO:0000313" key="6">
    <source>
        <dbReference type="Proteomes" id="UP000030401"/>
    </source>
</evidence>
<gene>
    <name evidence="5" type="ORF">N784_14285</name>
</gene>
<sequence>MVHLSGIKAQNLTEKGVKTRMKILETAEQLIGEKGYYETSIAEITVKANIAQGTFYIYFSSKKAVFDELVYQLSSDFRYHIKIAMEKEDTFEAKQRAGFLAFFEWVTKHRNLYSIVQQAVVVDEKLYRAYYQKIAAGFITSIGKAMEAGECKSLNVETVAYCFMGVGQFIGMRWVVWRDQLVPNDVFEEAMEILFNGLTHKGGKKNWRISRTGYTNEQ</sequence>
<evidence type="ECO:0000313" key="5">
    <source>
        <dbReference type="EMBL" id="KGX87773.1"/>
    </source>
</evidence>
<proteinExistence type="predicted"/>
<dbReference type="PANTHER" id="PTHR43479">
    <property type="entry name" value="ACREF/ENVCD OPERON REPRESSOR-RELATED"/>
    <property type="match status" value="1"/>
</dbReference>
<dbReference type="eggNOG" id="COG1309">
    <property type="taxonomic scope" value="Bacteria"/>
</dbReference>
<dbReference type="InterPro" id="IPR009057">
    <property type="entry name" value="Homeodomain-like_sf"/>
</dbReference>
<feature type="DNA-binding region" description="H-T-H motif" evidence="3">
    <location>
        <begin position="40"/>
        <end position="59"/>
    </location>
</feature>
<evidence type="ECO:0000256" key="1">
    <source>
        <dbReference type="ARBA" id="ARBA00022491"/>
    </source>
</evidence>
<dbReference type="PROSITE" id="PS50977">
    <property type="entry name" value="HTH_TETR_2"/>
    <property type="match status" value="1"/>
</dbReference>
<dbReference type="InterPro" id="IPR036271">
    <property type="entry name" value="Tet_transcr_reg_TetR-rel_C_sf"/>
</dbReference>
<dbReference type="PROSITE" id="PS01081">
    <property type="entry name" value="HTH_TETR_1"/>
    <property type="match status" value="1"/>
</dbReference>
<protein>
    <submittedName>
        <fullName evidence="5">TetR family transcriptional regulator</fullName>
    </submittedName>
</protein>
<dbReference type="Pfam" id="PF00440">
    <property type="entry name" value="TetR_N"/>
    <property type="match status" value="1"/>
</dbReference>
<dbReference type="STRING" id="1385512.N784_14285"/>
<dbReference type="GO" id="GO:0003677">
    <property type="term" value="F:DNA binding"/>
    <property type="evidence" value="ECO:0007669"/>
    <property type="project" value="UniProtKB-UniRule"/>
</dbReference>